<dbReference type="InterPro" id="IPR001830">
    <property type="entry name" value="Glyco_trans_20"/>
</dbReference>
<dbReference type="STRING" id="1247936.BN2475_910015"/>
<gene>
    <name evidence="2" type="primary">otsA</name>
    <name evidence="2" type="ORF">BN2475_910015</name>
</gene>
<evidence type="ECO:0000313" key="2">
    <source>
        <dbReference type="EMBL" id="SIT48038.1"/>
    </source>
</evidence>
<accession>A0A1N7SKX5</accession>
<proteinExistence type="inferred from homology"/>
<dbReference type="CDD" id="cd03788">
    <property type="entry name" value="GT20_TPS"/>
    <property type="match status" value="1"/>
</dbReference>
<organism evidence="2 3">
    <name type="scientific">Paraburkholderia ribeironis</name>
    <dbReference type="NCBI Taxonomy" id="1247936"/>
    <lineage>
        <taxon>Bacteria</taxon>
        <taxon>Pseudomonadati</taxon>
        <taxon>Pseudomonadota</taxon>
        <taxon>Betaproteobacteria</taxon>
        <taxon>Burkholderiales</taxon>
        <taxon>Burkholderiaceae</taxon>
        <taxon>Paraburkholderia</taxon>
    </lineage>
</organism>
<dbReference type="EC" id="2.4.1.15" evidence="2"/>
<evidence type="ECO:0000313" key="3">
    <source>
        <dbReference type="Proteomes" id="UP000187012"/>
    </source>
</evidence>
<reference evidence="2 3" key="1">
    <citation type="submission" date="2016-12" db="EMBL/GenBank/DDBJ databases">
        <authorList>
            <person name="Song W.-J."/>
            <person name="Kurnit D.M."/>
        </authorList>
    </citation>
    <scope>NUCLEOTIDE SEQUENCE [LARGE SCALE GENOMIC DNA]</scope>
    <source>
        <strain evidence="2 3">STM7296</strain>
    </source>
</reference>
<dbReference type="SUPFAM" id="SSF53756">
    <property type="entry name" value="UDP-Glycosyltransferase/glycogen phosphorylase"/>
    <property type="match status" value="1"/>
</dbReference>
<dbReference type="AlphaFoldDB" id="A0A1N7SKX5"/>
<comment type="similarity">
    <text evidence="1">Belongs to the glycosyltransferase 20 family.</text>
</comment>
<evidence type="ECO:0000256" key="1">
    <source>
        <dbReference type="ARBA" id="ARBA00008799"/>
    </source>
</evidence>
<name>A0A1N7SKX5_9BURK</name>
<dbReference type="Gene3D" id="3.40.50.2000">
    <property type="entry name" value="Glycogen Phosphorylase B"/>
    <property type="match status" value="2"/>
</dbReference>
<keyword evidence="3" id="KW-1185">Reference proteome</keyword>
<dbReference type="EMBL" id="CYGX02000091">
    <property type="protein sequence ID" value="SIT48038.1"/>
    <property type="molecule type" value="Genomic_DNA"/>
</dbReference>
<dbReference type="RefSeq" id="WP_245841677.1">
    <property type="nucleotide sequence ID" value="NZ_CYGX02000091.1"/>
</dbReference>
<dbReference type="Pfam" id="PF00982">
    <property type="entry name" value="Glyco_transf_20"/>
    <property type="match status" value="1"/>
</dbReference>
<keyword evidence="2" id="KW-0328">Glycosyltransferase</keyword>
<dbReference type="GO" id="GO:0005992">
    <property type="term" value="P:trehalose biosynthetic process"/>
    <property type="evidence" value="ECO:0007669"/>
    <property type="project" value="InterPro"/>
</dbReference>
<dbReference type="GO" id="GO:0003825">
    <property type="term" value="F:alpha,alpha-trehalose-phosphate synthase (UDP-forming) activity"/>
    <property type="evidence" value="ECO:0007669"/>
    <property type="project" value="UniProtKB-EC"/>
</dbReference>
<dbReference type="Proteomes" id="UP000187012">
    <property type="component" value="Unassembled WGS sequence"/>
</dbReference>
<dbReference type="PANTHER" id="PTHR10788:SF106">
    <property type="entry name" value="BCDNA.GH08860"/>
    <property type="match status" value="1"/>
</dbReference>
<sequence length="534" mass="60262">MENTIASNSASINDYSVSVSVTAEQNEILHRPTSPPRSSPQLNEIPAALRRGTLDKNLNEFRRSKTGTPELPHLDHRLVVASNRVIDPGRPAAGGLAVALGDMMRESEGLWFGWSGKTTDRQDMARVQTESFGRTTLVQFDLSKKHHDGYYAGFANSALWPVFHDKVKLAEFDEDNFKDYESVNKIFASELARTIREDDILWIHDYHLIPLAQELRSLGCKQNIGFFSHIPFPSPEVIKHIPQHRKLIESLMSYDLVGMQCPKDVENLQRYVETEGIGHRLDDRNLEALGRKVRIQSFPIGIHVESLNTVEPNKTLDAIVGIVRNESNQRMVMVGVDRLDYTKGVPRRLKAFHELLDTYPNLLNQITLVQIAAPTRQGILPYARLSDKTRALVDRINGQFGTANWKPVMYFNQSVDHDSLPEIYRMSRVGVVTPLADGMNLVAKEYIAAQKPDDPGVLVLSTGAGAASQLDHSLSVPPKDRSAIAKACARALSMPLEERQWRYKKLMDNVNTEDLRWWRETYLNALTSSFKKNS</sequence>
<keyword evidence="2" id="KW-0808">Transferase</keyword>
<dbReference type="PANTHER" id="PTHR10788">
    <property type="entry name" value="TREHALOSE-6-PHOSPHATE SYNTHASE"/>
    <property type="match status" value="1"/>
</dbReference>
<protein>
    <submittedName>
        <fullName evidence="2">Alpha,alpha-trehalose-phosphate synthase (UDP-forming)</fullName>
        <ecNumber evidence="2">2.4.1.15</ecNumber>
    </submittedName>
</protein>